<dbReference type="PANTHER" id="PTHR48419">
    <property type="entry name" value="SULFOTRANSFERASE DOMAIN-CONTAINING PROTEIN"/>
    <property type="match status" value="1"/>
</dbReference>
<dbReference type="SUPFAM" id="SSF52540">
    <property type="entry name" value="P-loop containing nucleoside triphosphate hydrolases"/>
    <property type="match status" value="1"/>
</dbReference>
<dbReference type="AlphaFoldDB" id="A0A507BMH8"/>
<sequence length="326" mass="37728">MNSTEASKEAQQRYWLISTPRTASTMLVKILNLDEQGVRKAMNGGYFFLPSIRTRFTLHAKPATEWTDEDKKNLNETMQQCFDNLQDYLKNAEAQKQHIFVKEHALLVAHPLHENEFVFGAGAAGGEIKSMFQTGSRSEHNKTVHTDEFLKTWKPTFVIRHPAMIFSSMYRMSRMEAFSFTGGEPHQIQATLHWARCLYNFYEDYYKEDSQWPLVLDADDVMQHPEIVAKYARLAGLNPDNLLFSWGKMSQEELDKISKMEQSAQSFLYSSNKVDLSKVAGDIDIDAEAVKWKEEFGEKHGANLERLVRANLDDYEYMRARRLTLD</sequence>
<protein>
    <recommendedName>
        <fullName evidence="3">Sulfotransferase</fullName>
    </recommendedName>
</protein>
<evidence type="ECO:0000313" key="1">
    <source>
        <dbReference type="EMBL" id="TPX18699.1"/>
    </source>
</evidence>
<dbReference type="PANTHER" id="PTHR48419:SF1">
    <property type="entry name" value="SULFOTRANSFERASE DOMAIN-CONTAINING PROTEIN"/>
    <property type="match status" value="1"/>
</dbReference>
<gene>
    <name evidence="1" type="ORF">E0L32_002556</name>
</gene>
<dbReference type="InterPro" id="IPR027417">
    <property type="entry name" value="P-loop_NTPase"/>
</dbReference>
<evidence type="ECO:0008006" key="3">
    <source>
        <dbReference type="Google" id="ProtNLM"/>
    </source>
</evidence>
<keyword evidence="2" id="KW-1185">Reference proteome</keyword>
<dbReference type="RefSeq" id="XP_031000410.1">
    <property type="nucleotide sequence ID" value="XM_031136758.1"/>
</dbReference>
<dbReference type="EMBL" id="SKBQ01000010">
    <property type="protein sequence ID" value="TPX18699.1"/>
    <property type="molecule type" value="Genomic_DNA"/>
</dbReference>
<comment type="caution">
    <text evidence="1">The sequence shown here is derived from an EMBL/GenBank/DDBJ whole genome shotgun (WGS) entry which is preliminary data.</text>
</comment>
<dbReference type="Proteomes" id="UP000319257">
    <property type="component" value="Unassembled WGS sequence"/>
</dbReference>
<name>A0A507BMH8_9PEZI</name>
<dbReference type="STRING" id="1093900.A0A507BMH8"/>
<organism evidence="1 2">
    <name type="scientific">Thyridium curvatum</name>
    <dbReference type="NCBI Taxonomy" id="1093900"/>
    <lineage>
        <taxon>Eukaryota</taxon>
        <taxon>Fungi</taxon>
        <taxon>Dikarya</taxon>
        <taxon>Ascomycota</taxon>
        <taxon>Pezizomycotina</taxon>
        <taxon>Sordariomycetes</taxon>
        <taxon>Sordariomycetidae</taxon>
        <taxon>Thyridiales</taxon>
        <taxon>Thyridiaceae</taxon>
        <taxon>Thyridium</taxon>
    </lineage>
</organism>
<evidence type="ECO:0000313" key="2">
    <source>
        <dbReference type="Proteomes" id="UP000319257"/>
    </source>
</evidence>
<reference evidence="1 2" key="1">
    <citation type="submission" date="2019-06" db="EMBL/GenBank/DDBJ databases">
        <title>Draft genome sequence of the filamentous fungus Phialemoniopsis curvata isolated from diesel fuel.</title>
        <authorList>
            <person name="Varaljay V.A."/>
            <person name="Lyon W.J."/>
            <person name="Crouch A.L."/>
            <person name="Drake C.E."/>
            <person name="Hollomon J.M."/>
            <person name="Nadeau L.J."/>
            <person name="Nunn H.S."/>
            <person name="Stevenson B.S."/>
            <person name="Bojanowski C.L."/>
            <person name="Crookes-Goodson W.J."/>
        </authorList>
    </citation>
    <scope>NUCLEOTIDE SEQUENCE [LARGE SCALE GENOMIC DNA]</scope>
    <source>
        <strain evidence="1 2">D216</strain>
    </source>
</reference>
<dbReference type="GeneID" id="41970003"/>
<accession>A0A507BMH8</accession>
<dbReference type="Gene3D" id="3.40.50.300">
    <property type="entry name" value="P-loop containing nucleotide triphosphate hydrolases"/>
    <property type="match status" value="1"/>
</dbReference>
<dbReference type="InterPro" id="IPR053226">
    <property type="entry name" value="Pyrrolopyrazine_biosynth_F"/>
</dbReference>
<dbReference type="InParanoid" id="A0A507BMH8"/>
<dbReference type="OrthoDB" id="3650366at2759"/>
<proteinExistence type="predicted"/>